<evidence type="ECO:0000256" key="7">
    <source>
        <dbReference type="ARBA" id="ARBA00023146"/>
    </source>
</evidence>
<dbReference type="PRINTS" id="PR01038">
    <property type="entry name" value="TRNASYNTHARG"/>
</dbReference>
<dbReference type="InterPro" id="IPR036695">
    <property type="entry name" value="Arg-tRNA-synth_N_sf"/>
</dbReference>
<keyword evidence="13" id="KW-1185">Reference proteome</keyword>
<evidence type="ECO:0000256" key="3">
    <source>
        <dbReference type="ARBA" id="ARBA00022598"/>
    </source>
</evidence>
<dbReference type="PANTHER" id="PTHR11956:SF11">
    <property type="entry name" value="ARGININE--TRNA LIGASE, MITOCHONDRIAL-RELATED"/>
    <property type="match status" value="1"/>
</dbReference>
<dbReference type="PROSITE" id="PS00178">
    <property type="entry name" value="AA_TRNA_LIGASE_I"/>
    <property type="match status" value="1"/>
</dbReference>
<dbReference type="SUPFAM" id="SSF52374">
    <property type="entry name" value="Nucleotidylyl transferase"/>
    <property type="match status" value="1"/>
</dbReference>
<dbReference type="InterPro" id="IPR001278">
    <property type="entry name" value="Arg-tRNA-ligase"/>
</dbReference>
<evidence type="ECO:0000256" key="4">
    <source>
        <dbReference type="ARBA" id="ARBA00022741"/>
    </source>
</evidence>
<dbReference type="InterPro" id="IPR001412">
    <property type="entry name" value="aa-tRNA-synth_I_CS"/>
</dbReference>
<dbReference type="GO" id="GO:0005739">
    <property type="term" value="C:mitochondrion"/>
    <property type="evidence" value="ECO:0007669"/>
    <property type="project" value="TreeGrafter"/>
</dbReference>
<evidence type="ECO:0000259" key="11">
    <source>
        <dbReference type="SMART" id="SM00836"/>
    </source>
</evidence>
<keyword evidence="3 10" id="KW-0436">Ligase</keyword>
<dbReference type="InterPro" id="IPR008909">
    <property type="entry name" value="DALR_anticod-bd"/>
</dbReference>
<evidence type="ECO:0000256" key="10">
    <source>
        <dbReference type="RuleBase" id="RU363038"/>
    </source>
</evidence>
<dbReference type="InterPro" id="IPR035684">
    <property type="entry name" value="ArgRS_core"/>
</dbReference>
<evidence type="ECO:0000256" key="5">
    <source>
        <dbReference type="ARBA" id="ARBA00022840"/>
    </source>
</evidence>
<keyword evidence="4 10" id="KW-0547">Nucleotide-binding</keyword>
<dbReference type="SMART" id="SM00836">
    <property type="entry name" value="DALR_1"/>
    <property type="match status" value="1"/>
</dbReference>
<evidence type="ECO:0000256" key="9">
    <source>
        <dbReference type="ARBA" id="ARBA00049339"/>
    </source>
</evidence>
<dbReference type="InterPro" id="IPR014729">
    <property type="entry name" value="Rossmann-like_a/b/a_fold"/>
</dbReference>
<dbReference type="PANTHER" id="PTHR11956">
    <property type="entry name" value="ARGINYL-TRNA SYNTHETASE"/>
    <property type="match status" value="1"/>
</dbReference>
<dbReference type="Gene3D" id="1.10.730.10">
    <property type="entry name" value="Isoleucyl-tRNA Synthetase, Domain 1"/>
    <property type="match status" value="1"/>
</dbReference>
<evidence type="ECO:0000313" key="12">
    <source>
        <dbReference type="EMBL" id="WFD03262.1"/>
    </source>
</evidence>
<keyword evidence="6 10" id="KW-0648">Protein biosynthesis</keyword>
<dbReference type="GO" id="GO:0032543">
    <property type="term" value="P:mitochondrial translation"/>
    <property type="evidence" value="ECO:0007669"/>
    <property type="project" value="TreeGrafter"/>
</dbReference>
<keyword evidence="5 10" id="KW-0067">ATP-binding</keyword>
<dbReference type="CDD" id="cd00671">
    <property type="entry name" value="ArgRS_core"/>
    <property type="match status" value="1"/>
</dbReference>
<dbReference type="CDD" id="cd07956">
    <property type="entry name" value="Anticodon_Ia_Arg"/>
    <property type="match status" value="1"/>
</dbReference>
<name>A0AAF0E139_9BASI</name>
<dbReference type="Pfam" id="PF00750">
    <property type="entry name" value="tRNA-synt_1d"/>
    <property type="match status" value="1"/>
</dbReference>
<organism evidence="12 13">
    <name type="scientific">Malassezia obtusa</name>
    <dbReference type="NCBI Taxonomy" id="76774"/>
    <lineage>
        <taxon>Eukaryota</taxon>
        <taxon>Fungi</taxon>
        <taxon>Dikarya</taxon>
        <taxon>Basidiomycota</taxon>
        <taxon>Ustilaginomycotina</taxon>
        <taxon>Malasseziomycetes</taxon>
        <taxon>Malasseziales</taxon>
        <taxon>Malasseziaceae</taxon>
        <taxon>Malassezia</taxon>
    </lineage>
</organism>
<gene>
    <name evidence="12" type="primary">SYR1</name>
    <name evidence="12" type="ORF">MOBT1_001951</name>
</gene>
<evidence type="ECO:0000313" key="13">
    <source>
        <dbReference type="Proteomes" id="UP001214603"/>
    </source>
</evidence>
<evidence type="ECO:0000256" key="2">
    <source>
        <dbReference type="ARBA" id="ARBA00012837"/>
    </source>
</evidence>
<accession>A0AAF0E139</accession>
<dbReference type="EMBL" id="CP119936">
    <property type="protein sequence ID" value="WFD03262.1"/>
    <property type="molecule type" value="Genomic_DNA"/>
</dbReference>
<dbReference type="FunFam" id="3.40.50.620:FF:000058">
    <property type="entry name" value="Mitochondrial arginyl-tRNA synthetase"/>
    <property type="match status" value="1"/>
</dbReference>
<dbReference type="InterPro" id="IPR009080">
    <property type="entry name" value="tRNAsynth_Ia_anticodon-bd"/>
</dbReference>
<dbReference type="Gene3D" id="3.30.1360.70">
    <property type="entry name" value="Arginyl tRNA synthetase N-terminal domain"/>
    <property type="match status" value="1"/>
</dbReference>
<dbReference type="GO" id="GO:0004814">
    <property type="term" value="F:arginine-tRNA ligase activity"/>
    <property type="evidence" value="ECO:0007669"/>
    <property type="project" value="UniProtKB-EC"/>
</dbReference>
<proteinExistence type="inferred from homology"/>
<comment type="catalytic activity">
    <reaction evidence="9">
        <text>tRNA(Arg) + L-arginine + ATP = L-arginyl-tRNA(Arg) + AMP + diphosphate</text>
        <dbReference type="Rhea" id="RHEA:20301"/>
        <dbReference type="Rhea" id="RHEA-COMP:9658"/>
        <dbReference type="Rhea" id="RHEA-COMP:9673"/>
        <dbReference type="ChEBI" id="CHEBI:30616"/>
        <dbReference type="ChEBI" id="CHEBI:32682"/>
        <dbReference type="ChEBI" id="CHEBI:33019"/>
        <dbReference type="ChEBI" id="CHEBI:78442"/>
        <dbReference type="ChEBI" id="CHEBI:78513"/>
        <dbReference type="ChEBI" id="CHEBI:456215"/>
        <dbReference type="EC" id="6.1.1.19"/>
    </reaction>
</comment>
<protein>
    <recommendedName>
        <fullName evidence="2">arginine--tRNA ligase</fullName>
        <ecNumber evidence="2">6.1.1.19</ecNumber>
    </recommendedName>
    <alternativeName>
        <fullName evidence="8">Arginyl-tRNA synthetase</fullName>
    </alternativeName>
</protein>
<dbReference type="FunFam" id="1.10.730.10:FF:000006">
    <property type="entry name" value="Arginyl-tRNA synthetase 2, mitochondrial"/>
    <property type="match status" value="1"/>
</dbReference>
<feature type="domain" description="DALR anticodon binding" evidence="11">
    <location>
        <begin position="505"/>
        <end position="629"/>
    </location>
</feature>
<dbReference type="SUPFAM" id="SSF47323">
    <property type="entry name" value="Anticodon-binding domain of a subclass of class I aminoacyl-tRNA synthetases"/>
    <property type="match status" value="1"/>
</dbReference>
<dbReference type="Proteomes" id="UP001214603">
    <property type="component" value="Chromosome 3"/>
</dbReference>
<dbReference type="Pfam" id="PF05746">
    <property type="entry name" value="DALR_1"/>
    <property type="match status" value="1"/>
</dbReference>
<evidence type="ECO:0000256" key="1">
    <source>
        <dbReference type="ARBA" id="ARBA00005594"/>
    </source>
</evidence>
<sequence length="629" mass="71145">MSHPPIPPQKPFEGVPLLHKLPKLPELEGTDPATSPQDAFRLAIADPLAKTLGVPLKDVFLAVAPGGRDSDYKVVLPRFRLPTKVDELQEKAIGAFQPNEYVERIAKQGPALLYHVNMSTLTALTLATVQAMTYGDGAYVDGNGEKRPSYGSNVSGRGKRVLVEFSSPNIAKPFHAGHLRSTIIGAFLANLYEANGWEVRRLNYLGDWGKQFGLLAIGWRKFGDEEKLKTDAVQHLFDVYVQINRLAEDGEQGEKIHDEARAFFKGMEDGKPENLTEWEKFRSLSIQQYEKTYGRLNVHFDEYTGESKVSKEGLEKTMGVLRDSDFTVREQNGALLVDLTPYKLEKAVIERKDGTPLYLTRDIVEAQQRWERYNGFDKMIYVVASQQDLHVAQFFKILELMNAPFAQKGDSRLLHINFGMVQGMSTRKGTVVFLDHILNETKEHMHEVMRKNEAKYAQLEDPEGTADIVGMTAVKIQDMTGKRINNYTFDWSRMFSFEGDTGPYLQYNHVRLCSMQRTNAEDGLVLPTADLDVSAMHTERLTGKEALEIVWLLATWPDVVKTVSRDHQASTIVTFCFKLTHAISSAWEKLIVKGQDRDDALVRLWLYRCAKDVLGSALRLLTITPLERM</sequence>
<comment type="similarity">
    <text evidence="1 10">Belongs to the class-I aminoacyl-tRNA synthetase family.</text>
</comment>
<evidence type="ECO:0000256" key="6">
    <source>
        <dbReference type="ARBA" id="ARBA00022917"/>
    </source>
</evidence>
<dbReference type="GO" id="GO:0006420">
    <property type="term" value="P:arginyl-tRNA aminoacylation"/>
    <property type="evidence" value="ECO:0007669"/>
    <property type="project" value="InterPro"/>
</dbReference>
<dbReference type="AlphaFoldDB" id="A0AAF0E139"/>
<dbReference type="EC" id="6.1.1.19" evidence="2"/>
<reference evidence="12" key="1">
    <citation type="submission" date="2023-03" db="EMBL/GenBank/DDBJ databases">
        <title>Mating type loci evolution in Malassezia.</title>
        <authorList>
            <person name="Coelho M.A."/>
        </authorList>
    </citation>
    <scope>NUCLEOTIDE SEQUENCE</scope>
    <source>
        <strain evidence="12">CBS 7876</strain>
    </source>
</reference>
<evidence type="ECO:0000256" key="8">
    <source>
        <dbReference type="ARBA" id="ARBA00033033"/>
    </source>
</evidence>
<dbReference type="NCBIfam" id="TIGR00456">
    <property type="entry name" value="argS"/>
    <property type="match status" value="1"/>
</dbReference>
<dbReference type="Gene3D" id="3.40.50.620">
    <property type="entry name" value="HUPs"/>
    <property type="match status" value="1"/>
</dbReference>
<keyword evidence="7 10" id="KW-0030">Aminoacyl-tRNA synthetase</keyword>
<dbReference type="GO" id="GO:0005524">
    <property type="term" value="F:ATP binding"/>
    <property type="evidence" value="ECO:0007669"/>
    <property type="project" value="UniProtKB-KW"/>
</dbReference>